<feature type="non-terminal residue" evidence="1">
    <location>
        <position position="1"/>
    </location>
</feature>
<dbReference type="OrthoDB" id="3096944at2759"/>
<reference evidence="2" key="2">
    <citation type="submission" date="2015-01" db="EMBL/GenBank/DDBJ databases">
        <title>Evolutionary Origins and Diversification of the Mycorrhizal Mutualists.</title>
        <authorList>
            <consortium name="DOE Joint Genome Institute"/>
            <consortium name="Mycorrhizal Genomics Consortium"/>
            <person name="Kohler A."/>
            <person name="Kuo A."/>
            <person name="Nagy L.G."/>
            <person name="Floudas D."/>
            <person name="Copeland A."/>
            <person name="Barry K.W."/>
            <person name="Cichocki N."/>
            <person name="Veneault-Fourrey C."/>
            <person name="LaButti K."/>
            <person name="Lindquist E.A."/>
            <person name="Lipzen A."/>
            <person name="Lundell T."/>
            <person name="Morin E."/>
            <person name="Murat C."/>
            <person name="Riley R."/>
            <person name="Ohm R."/>
            <person name="Sun H."/>
            <person name="Tunlid A."/>
            <person name="Henrissat B."/>
            <person name="Grigoriev I.V."/>
            <person name="Hibbett D.S."/>
            <person name="Martin F."/>
        </authorList>
    </citation>
    <scope>NUCLEOTIDE SEQUENCE [LARGE SCALE GENOMIC DNA]</scope>
    <source>
        <strain evidence="2">LaAM-08-1</strain>
    </source>
</reference>
<reference evidence="1 2" key="1">
    <citation type="submission" date="2014-04" db="EMBL/GenBank/DDBJ databases">
        <authorList>
            <consortium name="DOE Joint Genome Institute"/>
            <person name="Kuo A."/>
            <person name="Kohler A."/>
            <person name="Nagy L.G."/>
            <person name="Floudas D."/>
            <person name="Copeland A."/>
            <person name="Barry K.W."/>
            <person name="Cichocki N."/>
            <person name="Veneault-Fourrey C."/>
            <person name="LaButti K."/>
            <person name="Lindquist E.A."/>
            <person name="Lipzen A."/>
            <person name="Lundell T."/>
            <person name="Morin E."/>
            <person name="Murat C."/>
            <person name="Sun H."/>
            <person name="Tunlid A."/>
            <person name="Henrissat B."/>
            <person name="Grigoriev I.V."/>
            <person name="Hibbett D.S."/>
            <person name="Martin F."/>
            <person name="Nordberg H.P."/>
            <person name="Cantor M.N."/>
            <person name="Hua S.X."/>
        </authorList>
    </citation>
    <scope>NUCLEOTIDE SEQUENCE [LARGE SCALE GENOMIC DNA]</scope>
    <source>
        <strain evidence="1 2">LaAM-08-1</strain>
    </source>
</reference>
<dbReference type="AlphaFoldDB" id="A0A0C9XW57"/>
<evidence type="ECO:0000313" key="2">
    <source>
        <dbReference type="Proteomes" id="UP000054477"/>
    </source>
</evidence>
<evidence type="ECO:0000313" key="1">
    <source>
        <dbReference type="EMBL" id="KIK00163.1"/>
    </source>
</evidence>
<gene>
    <name evidence="1" type="ORF">K443DRAFT_100902</name>
</gene>
<dbReference type="Proteomes" id="UP000054477">
    <property type="component" value="Unassembled WGS sequence"/>
</dbReference>
<sequence>SLQIPRLTLPRALLDSSYRLRSWTYRRRVEQICCHDLQTVDPMECWTKRPRRSGSDAYPAGLRRQPRVLRGEWVT</sequence>
<accession>A0A0C9XW57</accession>
<keyword evidence="2" id="KW-1185">Reference proteome</keyword>
<protein>
    <submittedName>
        <fullName evidence="1">Uncharacterized protein</fullName>
    </submittedName>
</protein>
<name>A0A0C9XW57_9AGAR</name>
<organism evidence="1 2">
    <name type="scientific">Laccaria amethystina LaAM-08-1</name>
    <dbReference type="NCBI Taxonomy" id="1095629"/>
    <lineage>
        <taxon>Eukaryota</taxon>
        <taxon>Fungi</taxon>
        <taxon>Dikarya</taxon>
        <taxon>Basidiomycota</taxon>
        <taxon>Agaricomycotina</taxon>
        <taxon>Agaricomycetes</taxon>
        <taxon>Agaricomycetidae</taxon>
        <taxon>Agaricales</taxon>
        <taxon>Agaricineae</taxon>
        <taxon>Hydnangiaceae</taxon>
        <taxon>Laccaria</taxon>
    </lineage>
</organism>
<proteinExistence type="predicted"/>
<dbReference type="EMBL" id="KN838631">
    <property type="protein sequence ID" value="KIK00163.1"/>
    <property type="molecule type" value="Genomic_DNA"/>
</dbReference>
<dbReference type="HOGENOM" id="CLU_2677770_0_0_1"/>